<name>H5UV56_9MICO</name>
<keyword evidence="2" id="KW-1185">Reference proteome</keyword>
<protein>
    <submittedName>
        <fullName evidence="1">Uncharacterized protein</fullName>
    </submittedName>
</protein>
<comment type="caution">
    <text evidence="1">The sequence shown here is derived from an EMBL/GenBank/DDBJ whole genome shotgun (WGS) entry which is preliminary data.</text>
</comment>
<dbReference type="EMBL" id="BAFE01000089">
    <property type="protein sequence ID" value="GAB49614.1"/>
    <property type="molecule type" value="Genomic_DNA"/>
</dbReference>
<organism evidence="1 2">
    <name type="scientific">Mobilicoccus pelagius NBRC 104925</name>
    <dbReference type="NCBI Taxonomy" id="1089455"/>
    <lineage>
        <taxon>Bacteria</taxon>
        <taxon>Bacillati</taxon>
        <taxon>Actinomycetota</taxon>
        <taxon>Actinomycetes</taxon>
        <taxon>Micrococcales</taxon>
        <taxon>Dermatophilaceae</taxon>
        <taxon>Mobilicoccus</taxon>
    </lineage>
</organism>
<reference evidence="1 2" key="1">
    <citation type="submission" date="2012-02" db="EMBL/GenBank/DDBJ databases">
        <title>Whole genome shotgun sequence of Mobilicoccus pelagius NBRC 104925.</title>
        <authorList>
            <person name="Yoshida Y."/>
            <person name="Hosoyama A."/>
            <person name="Tsuchikane K."/>
            <person name="Katsumata H."/>
            <person name="Yamazaki S."/>
            <person name="Fujita N."/>
        </authorList>
    </citation>
    <scope>NUCLEOTIDE SEQUENCE [LARGE SCALE GENOMIC DNA]</scope>
    <source>
        <strain evidence="1 2">NBRC 104925</strain>
    </source>
</reference>
<accession>H5UV56</accession>
<dbReference type="AlphaFoldDB" id="H5UV56"/>
<sequence>MLPTGNFGDAAGSIPVGAGPPSCSCPSCPPPADAELVGAELVGEVAGEEDADAEADAELVGLCAESSVGGEEHPAIARTPVAVRIVERTRVRLNMIRSLRAEVVMS</sequence>
<proteinExistence type="predicted"/>
<evidence type="ECO:0000313" key="1">
    <source>
        <dbReference type="EMBL" id="GAB49614.1"/>
    </source>
</evidence>
<evidence type="ECO:0000313" key="2">
    <source>
        <dbReference type="Proteomes" id="UP000004367"/>
    </source>
</evidence>
<gene>
    <name evidence="1" type="ORF">MOPEL_130_02210</name>
</gene>
<dbReference type="Proteomes" id="UP000004367">
    <property type="component" value="Unassembled WGS sequence"/>
</dbReference>